<evidence type="ECO:0000313" key="2">
    <source>
        <dbReference type="Proteomes" id="UP000789706"/>
    </source>
</evidence>
<comment type="caution">
    <text evidence="1">The sequence shown here is derived from an EMBL/GenBank/DDBJ whole genome shotgun (WGS) entry which is preliminary data.</text>
</comment>
<proteinExistence type="predicted"/>
<dbReference type="EMBL" id="CAJVPK010001608">
    <property type="protein sequence ID" value="CAG8592807.1"/>
    <property type="molecule type" value="Genomic_DNA"/>
</dbReference>
<keyword evidence="2" id="KW-1185">Reference proteome</keyword>
<dbReference type="Proteomes" id="UP000789706">
    <property type="component" value="Unassembled WGS sequence"/>
</dbReference>
<accession>A0A9N9G8Q7</accession>
<organism evidence="1 2">
    <name type="scientific">Diversispora eburnea</name>
    <dbReference type="NCBI Taxonomy" id="1213867"/>
    <lineage>
        <taxon>Eukaryota</taxon>
        <taxon>Fungi</taxon>
        <taxon>Fungi incertae sedis</taxon>
        <taxon>Mucoromycota</taxon>
        <taxon>Glomeromycotina</taxon>
        <taxon>Glomeromycetes</taxon>
        <taxon>Diversisporales</taxon>
        <taxon>Diversisporaceae</taxon>
        <taxon>Diversispora</taxon>
    </lineage>
</organism>
<dbReference type="AlphaFoldDB" id="A0A9N9G8Q7"/>
<sequence>MTSETATKYHVQINIEISVSVILSIPPTHISNSSGPVIDIHHMEYAVVFFNEEYNLLDK</sequence>
<protein>
    <submittedName>
        <fullName evidence="1">6750_t:CDS:1</fullName>
    </submittedName>
</protein>
<gene>
    <name evidence="1" type="ORF">DEBURN_LOCUS9142</name>
</gene>
<name>A0A9N9G8Q7_9GLOM</name>
<reference evidence="1" key="1">
    <citation type="submission" date="2021-06" db="EMBL/GenBank/DDBJ databases">
        <authorList>
            <person name="Kallberg Y."/>
            <person name="Tangrot J."/>
            <person name="Rosling A."/>
        </authorList>
    </citation>
    <scope>NUCLEOTIDE SEQUENCE</scope>
    <source>
        <strain evidence="1">AZ414A</strain>
    </source>
</reference>
<evidence type="ECO:0000313" key="1">
    <source>
        <dbReference type="EMBL" id="CAG8592807.1"/>
    </source>
</evidence>